<reference evidence="1 2" key="1">
    <citation type="submission" date="2017-11" db="EMBL/GenBank/DDBJ databases">
        <title>De novo assembly and phasing of dikaryotic genomes from two isolates of Puccinia coronata f. sp. avenae, the causal agent of oat crown rust.</title>
        <authorList>
            <person name="Miller M.E."/>
            <person name="Zhang Y."/>
            <person name="Omidvar V."/>
            <person name="Sperschneider J."/>
            <person name="Schwessinger B."/>
            <person name="Raley C."/>
            <person name="Palmer J.M."/>
            <person name="Garnica D."/>
            <person name="Upadhyaya N."/>
            <person name="Rathjen J."/>
            <person name="Taylor J.M."/>
            <person name="Park R.F."/>
            <person name="Dodds P.N."/>
            <person name="Hirsch C.D."/>
            <person name="Kianian S.F."/>
            <person name="Figueroa M."/>
        </authorList>
    </citation>
    <scope>NUCLEOTIDE SEQUENCE [LARGE SCALE GENOMIC DNA]</scope>
    <source>
        <strain evidence="1">12SD80</strain>
    </source>
</reference>
<evidence type="ECO:0000313" key="2">
    <source>
        <dbReference type="Proteomes" id="UP000235392"/>
    </source>
</evidence>
<dbReference type="Proteomes" id="UP000235392">
    <property type="component" value="Unassembled WGS sequence"/>
</dbReference>
<comment type="caution">
    <text evidence="1">The sequence shown here is derived from an EMBL/GenBank/DDBJ whole genome shotgun (WGS) entry which is preliminary data.</text>
</comment>
<dbReference type="EMBL" id="PGCI01001474">
    <property type="protein sequence ID" value="PLW04757.1"/>
    <property type="molecule type" value="Genomic_DNA"/>
</dbReference>
<gene>
    <name evidence="1" type="ORF">PCASD_26496</name>
</gene>
<evidence type="ECO:0000313" key="1">
    <source>
        <dbReference type="EMBL" id="PLW04757.1"/>
    </source>
</evidence>
<proteinExistence type="predicted"/>
<protein>
    <submittedName>
        <fullName evidence="1">Uncharacterized protein</fullName>
    </submittedName>
</protein>
<name>A0A2N5RUS9_9BASI</name>
<accession>A0A2N5RUS9</accession>
<organism evidence="1 2">
    <name type="scientific">Puccinia coronata f. sp. avenae</name>
    <dbReference type="NCBI Taxonomy" id="200324"/>
    <lineage>
        <taxon>Eukaryota</taxon>
        <taxon>Fungi</taxon>
        <taxon>Dikarya</taxon>
        <taxon>Basidiomycota</taxon>
        <taxon>Pucciniomycotina</taxon>
        <taxon>Pucciniomycetes</taxon>
        <taxon>Pucciniales</taxon>
        <taxon>Pucciniaceae</taxon>
        <taxon>Puccinia</taxon>
    </lineage>
</organism>
<sequence length="109" mass="12139">MYPQKGLLNELAAATDLCSLLRPSIVQTTGKTLCAYYKQHTRRRWRCHPMHHGQGNHVPLSVLPFKAVSPAPSSSSGSLNPPVPALRFLRTNPSSRMQELSDCLEDGKW</sequence>
<dbReference type="AlphaFoldDB" id="A0A2N5RUS9"/>